<dbReference type="Gene3D" id="3.40.50.720">
    <property type="entry name" value="NAD(P)-binding Rossmann-like Domain"/>
    <property type="match status" value="1"/>
</dbReference>
<comment type="similarity">
    <text evidence="2">Belongs to the short-chain dehydrogenases/reductases (SDR) family.</text>
</comment>
<evidence type="ECO:0000313" key="5">
    <source>
        <dbReference type="EMBL" id="KAK9862621.1"/>
    </source>
</evidence>
<dbReference type="GO" id="GO:0005783">
    <property type="term" value="C:endoplasmic reticulum"/>
    <property type="evidence" value="ECO:0007669"/>
    <property type="project" value="UniProtKB-SubCell"/>
</dbReference>
<dbReference type="InterPro" id="IPR036291">
    <property type="entry name" value="NAD(P)-bd_dom_sf"/>
</dbReference>
<keyword evidence="6" id="KW-1185">Reference proteome</keyword>
<organism evidence="5 6">
    <name type="scientific">Apatococcus fuscideae</name>
    <dbReference type="NCBI Taxonomy" id="2026836"/>
    <lineage>
        <taxon>Eukaryota</taxon>
        <taxon>Viridiplantae</taxon>
        <taxon>Chlorophyta</taxon>
        <taxon>core chlorophytes</taxon>
        <taxon>Trebouxiophyceae</taxon>
        <taxon>Chlorellales</taxon>
        <taxon>Chlorellaceae</taxon>
        <taxon>Apatococcus</taxon>
    </lineage>
</organism>
<comment type="caution">
    <text evidence="5">The sequence shown here is derived from an EMBL/GenBank/DDBJ whole genome shotgun (WGS) entry which is preliminary data.</text>
</comment>
<dbReference type="PROSITE" id="PS00061">
    <property type="entry name" value="ADH_SHORT"/>
    <property type="match status" value="1"/>
</dbReference>
<evidence type="ECO:0000256" key="4">
    <source>
        <dbReference type="SAM" id="Phobius"/>
    </source>
</evidence>
<feature type="transmembrane region" description="Helical" evidence="4">
    <location>
        <begin position="189"/>
        <end position="212"/>
    </location>
</feature>
<dbReference type="PIRSF" id="PIRSF000126">
    <property type="entry name" value="11-beta-HSD1"/>
    <property type="match status" value="1"/>
</dbReference>
<dbReference type="InterPro" id="IPR051019">
    <property type="entry name" value="VLCFA-Steroid_DH"/>
</dbReference>
<evidence type="ECO:0000256" key="3">
    <source>
        <dbReference type="ARBA" id="ARBA00023002"/>
    </source>
</evidence>
<comment type="subcellular location">
    <subcellularLocation>
        <location evidence="1">Endoplasmic reticulum</location>
    </subcellularLocation>
</comment>
<evidence type="ECO:0000256" key="2">
    <source>
        <dbReference type="ARBA" id="ARBA00006484"/>
    </source>
</evidence>
<sequence length="270" mass="28863">MTDSTSVALLSTFLHIIAWSFILRVFTNLLSNVYIYFVRAPKNLQKLGSWAVITGATDGIGKAYAFALTKKGISVVLVSRSEQRLQTTAEELCAKNPSSTIKTVAVDLAAIADSATGAQNNGWASLQQAVSDLDVGLLINNVGLSYDHPEFFDQLPEGDALQMIQLNVMAATKITRLVLPSMKARRRGAIVFIGSAAATVLPASPLLAVYGATKAYLDQLARSLSLENMSAGISIQNQAPLRAIRLAVRSLLVHSPSHVRSKNGIPTNAT</sequence>
<protein>
    <submittedName>
        <fullName evidence="5">Uncharacterized protein</fullName>
    </submittedName>
</protein>
<accession>A0AAW1T1J0</accession>
<dbReference type="Pfam" id="PF00106">
    <property type="entry name" value="adh_short"/>
    <property type="match status" value="1"/>
</dbReference>
<dbReference type="SUPFAM" id="SSF51735">
    <property type="entry name" value="NAD(P)-binding Rossmann-fold domains"/>
    <property type="match status" value="1"/>
</dbReference>
<keyword evidence="3" id="KW-0560">Oxidoreductase</keyword>
<dbReference type="EMBL" id="JALJOV010000580">
    <property type="protein sequence ID" value="KAK9862621.1"/>
    <property type="molecule type" value="Genomic_DNA"/>
</dbReference>
<reference evidence="5 6" key="1">
    <citation type="journal article" date="2024" name="Nat. Commun.">
        <title>Phylogenomics reveals the evolutionary origins of lichenization in chlorophyte algae.</title>
        <authorList>
            <person name="Puginier C."/>
            <person name="Libourel C."/>
            <person name="Otte J."/>
            <person name="Skaloud P."/>
            <person name="Haon M."/>
            <person name="Grisel S."/>
            <person name="Petersen M."/>
            <person name="Berrin J.G."/>
            <person name="Delaux P.M."/>
            <person name="Dal Grande F."/>
            <person name="Keller J."/>
        </authorList>
    </citation>
    <scope>NUCLEOTIDE SEQUENCE [LARGE SCALE GENOMIC DNA]</scope>
    <source>
        <strain evidence="5 6">SAG 2523</strain>
    </source>
</reference>
<keyword evidence="4" id="KW-0812">Transmembrane</keyword>
<dbReference type="CDD" id="cd05356">
    <property type="entry name" value="17beta-HSD1_like_SDR_c"/>
    <property type="match status" value="1"/>
</dbReference>
<dbReference type="PANTHER" id="PTHR43899:SF13">
    <property type="entry name" value="RH59310P"/>
    <property type="match status" value="1"/>
</dbReference>
<dbReference type="Proteomes" id="UP001485043">
    <property type="component" value="Unassembled WGS sequence"/>
</dbReference>
<keyword evidence="4" id="KW-1133">Transmembrane helix</keyword>
<dbReference type="PANTHER" id="PTHR43899">
    <property type="entry name" value="RH59310P"/>
    <property type="match status" value="1"/>
</dbReference>
<dbReference type="GO" id="GO:0016491">
    <property type="term" value="F:oxidoreductase activity"/>
    <property type="evidence" value="ECO:0007669"/>
    <property type="project" value="UniProtKB-KW"/>
</dbReference>
<proteinExistence type="inferred from homology"/>
<feature type="transmembrane region" description="Helical" evidence="4">
    <location>
        <begin position="12"/>
        <end position="37"/>
    </location>
</feature>
<dbReference type="InterPro" id="IPR020904">
    <property type="entry name" value="Sc_DH/Rdtase_CS"/>
</dbReference>
<dbReference type="PRINTS" id="PR00081">
    <property type="entry name" value="GDHRDH"/>
</dbReference>
<dbReference type="AlphaFoldDB" id="A0AAW1T1J0"/>
<evidence type="ECO:0000313" key="6">
    <source>
        <dbReference type="Proteomes" id="UP001485043"/>
    </source>
</evidence>
<name>A0AAW1T1J0_9CHLO</name>
<keyword evidence="4" id="KW-0472">Membrane</keyword>
<evidence type="ECO:0000256" key="1">
    <source>
        <dbReference type="ARBA" id="ARBA00004240"/>
    </source>
</evidence>
<gene>
    <name evidence="5" type="ORF">WJX84_010429</name>
</gene>
<dbReference type="InterPro" id="IPR002347">
    <property type="entry name" value="SDR_fam"/>
</dbReference>